<accession>A0A1M5AM49</accession>
<name>A0A1M5AM49_9BURK</name>
<dbReference type="AlphaFoldDB" id="A0A1M5AM49"/>
<dbReference type="RefSeq" id="WP_159435833.1">
    <property type="nucleotide sequence ID" value="NZ_FQUZ01000018.1"/>
</dbReference>
<proteinExistence type="predicted"/>
<sequence>MATRKTPAKTAAPAAQKAPRSGTPIPSVPASPPPQTTLQPDAPWPFPTRPKP</sequence>
<feature type="region of interest" description="Disordered" evidence="1">
    <location>
        <begin position="1"/>
        <end position="52"/>
    </location>
</feature>
<feature type="compositionally biased region" description="Pro residues" evidence="1">
    <location>
        <begin position="42"/>
        <end position="52"/>
    </location>
</feature>
<dbReference type="Proteomes" id="UP000184327">
    <property type="component" value="Unassembled WGS sequence"/>
</dbReference>
<gene>
    <name evidence="2" type="ORF">SAMN02745117_01706</name>
</gene>
<protein>
    <submittedName>
        <fullName evidence="2">Uncharacterized protein</fullName>
    </submittedName>
</protein>
<feature type="compositionally biased region" description="Pro residues" evidence="1">
    <location>
        <begin position="26"/>
        <end position="35"/>
    </location>
</feature>
<evidence type="ECO:0000313" key="3">
    <source>
        <dbReference type="Proteomes" id="UP000184327"/>
    </source>
</evidence>
<reference evidence="2 3" key="1">
    <citation type="submission" date="2016-11" db="EMBL/GenBank/DDBJ databases">
        <authorList>
            <person name="Jaros S."/>
            <person name="Januszkiewicz K."/>
            <person name="Wedrychowicz H."/>
        </authorList>
    </citation>
    <scope>NUCLEOTIDE SEQUENCE [LARGE SCALE GENOMIC DNA]</scope>
    <source>
        <strain evidence="2 3">DSM 16112</strain>
    </source>
</reference>
<organism evidence="2 3">
    <name type="scientific">Lampropedia hyalina DSM 16112</name>
    <dbReference type="NCBI Taxonomy" id="1122156"/>
    <lineage>
        <taxon>Bacteria</taxon>
        <taxon>Pseudomonadati</taxon>
        <taxon>Pseudomonadota</taxon>
        <taxon>Betaproteobacteria</taxon>
        <taxon>Burkholderiales</taxon>
        <taxon>Comamonadaceae</taxon>
        <taxon>Lampropedia</taxon>
    </lineage>
</organism>
<dbReference type="EMBL" id="FQUZ01000018">
    <property type="protein sequence ID" value="SHF31319.1"/>
    <property type="molecule type" value="Genomic_DNA"/>
</dbReference>
<evidence type="ECO:0000256" key="1">
    <source>
        <dbReference type="SAM" id="MobiDB-lite"/>
    </source>
</evidence>
<evidence type="ECO:0000313" key="2">
    <source>
        <dbReference type="EMBL" id="SHF31319.1"/>
    </source>
</evidence>
<dbReference type="STRING" id="1122156.SAMN02745117_01706"/>
<keyword evidence="3" id="KW-1185">Reference proteome</keyword>
<feature type="compositionally biased region" description="Low complexity" evidence="1">
    <location>
        <begin position="1"/>
        <end position="20"/>
    </location>
</feature>